<dbReference type="InterPro" id="IPR028974">
    <property type="entry name" value="TSP_type-3_rpt"/>
</dbReference>
<dbReference type="GO" id="GO:0005509">
    <property type="term" value="F:calcium ion binding"/>
    <property type="evidence" value="ECO:0007669"/>
    <property type="project" value="UniProtKB-UniRule"/>
</dbReference>
<keyword evidence="7" id="KW-1185">Reference proteome</keyword>
<keyword evidence="1" id="KW-0732">Signal</keyword>
<evidence type="ECO:0000313" key="7">
    <source>
        <dbReference type="Proteomes" id="UP000708148"/>
    </source>
</evidence>
<evidence type="ECO:0000256" key="3">
    <source>
        <dbReference type="PROSITE-ProRule" id="PRU00634"/>
    </source>
</evidence>
<sequence>MRERILLFLKGMCMGIADVIPGVSGGTLALVLGVYKEFVDTLRGLHPRVLLTAWRWLSGGRKPEDLEQLKQELLDLNLVFLITLVGGIFTAVLIGSTFIPFLIENHPVPTRAFFFGLILASVYVPSKMIQRASNSGAMIGVAALLAVVGAAFGFWVTNPANGYSGARDTVALTSTGETIKDIARRGPTSATLEQIYWASDNAALREAVARETPEVASELAALREAAGKEQLDKKALKARSVPYEAVMVPKGTSVNLPRPALWFIGIAGAVAICAMILPGISGSYILLIFGVYFFILNALKGMLSLLASGTVPFNHILYLGVFGVALVAGILSFARVLSFLLDRYAAPTLGVLVGLMLGCLRGIWPFQQVVDDATRAFVIWRYEAMGLLDSIKKTLGMATGEFELRVQPEGCHVGGTVQGQLVLHAQKELNVFSVNLELLHTFPDDYGVKMQEVFDGLVLAERISLQAGEKHEWPFYMEIPPQVAPSLGNFGWKLRAVATLQGSNPITKEQLLQIKMSPIISTVVEAIQTQFGFTYREAGADEDGIWMTFTPGASIKAHKRSLEIAFDEQEDEILLWVALDPFKPSVIQRYRNDFDEREGSIEIEIEKGADFDGDEIGDARDNCPTVSNKDQVDSDLDGLGDACDNCPMIVNLDQADEDGDNAGDVCDNCLGLSNPGQSDVDGDGLGDACDPDSDDDGVEDVDDNCPLANNPDQADGDGDTVGDACDNCAMISNADQADGDGDRIGDVCDICPTALDPLQEDIDEDGFGDACDNCFFSPNPDQEDVDLDDVGDVCDNCPDVRNTDQSNLDDDDFGDACDQDIDGDSKDNSVDNCPLVPNIEQRDGDGDGAGDVCDNCLGTANEDQLDTDEDGVGDVCDICPEDADPAQRDADGDTIGDACDVCPDIPNREQTDGDGDGVGDQCDNCPGLANEDQTDQDGDGIGNACDNCAQRPNDQQEDNDNDGIGNSCDNCPTIANTDQADADGDGIGDACSTSCTGPDSDVDGIANRCDNCPNFFNPGQVAQSPSCEQLGLPRHWLVVPQESGEESLGHLSLEVLMQFRISPGATHTVVPDPDPPPGQKAVPPQVYSGFDFVTEAFTFENFGGAGVATQINPQVMQRMFGAEAVCVEGSDPCVLTPRANLWMRGTNKTLDQGRSEGFAVLSLMFHSGQLDPKDYGAENVADLTLDGNIALQEEFAYWAATQAVPDAAKADVRYLAADVMPFLAEALAEESEKHYRLAIAQRTEVGFARGHALTPIGYFKDNEREDTYWLRVYDNNFPSREQVLEVHPKANTWRYEVPGIDGTPIVYESTEEKPNYLYFAAIEDRLGALPAPFDEDSEYLAQTYSGVSIVASNEDGEETGIRDGEVIEAEGDWVRPAFSRCPRCGTAVAIVNQATLAKGFKPKRNIAVTAADGVRSTASGDTNKASVQNYGLGFSSNLEADNPKVGDAATFGENGDVSYSSKNNEGGVTISSTRINGDGTRTTVTVTVEGSNGDVSVDLVNNEDGTTSVSVSGLPEGSDVNVTSTTQDGEGNSKTNSFDYTSNGEDSRATVNPGMENRVTLDTDPADAAICSNGMKDSSETDQDCGGSCGATCGLGKACLNDGDCAAGFCEGNLCADLDPDCDSGSQSPGETGVDCGGSVCDACVATSGLDTPGCNTAADCDTAICVENKCRVKFPIYAEFDRLPDAGSSYWLVVSLDGRNKTVSIEPVDGTLRYKIGEAYSYEFVSAEACSPVVSTSQYAGPTAESPMRADGTLKIDCPEPNENRMIVKLNFYLNSLHLEENKQKLEGDPIKMALSVDGGPIQLIDIKKQHTDLGVYQNYWAIRVIQNPKRTDYKVGYTLGETKPIRAELDIGRYRFRDNEFTDAGYLFVARPDLKEVFFSVSKADYRNGVATCSDNRQNQDETGHDCGGTCGGCRANNTCLTTSDCASGLTCTGYVCRESGTCSDMTKNQDETDVDCGGSSCTARCDAGESCQASSDCDTASGYACVGSTCKIEVCNNNTKDMNESDVDCGGSSVCGACGDGKACTAGTDCASSTCIDNTCLPATCGNDTKDAGETDVDCGGTSSCPRCARAQFCLNTSDCGTGLFCVNNGCYPETCGNNMKDPDEVDVDCGTSCAFACQLGKSCNETADCTSGAVCSGNVCVPASCGNNMKDADESDIDCGGSSSCDRCVGGQSCTMDGDCVMGNLCVNSQCASPDCNNGTQDPGEADVDCGAVCVNKCGEDKMCGGDADCQAGLTCDNGTCKDASCSNNVKDPSEGDVDCGGSCATKCMIGQSCNQSADCAMGAACDNGTCSMNLCGDGTKNQDETDVDCGGMTCGACMAGQSCTLDSDCAGNDCVCGANSGNCSNASGTCGAGQYFIDQPVTDGTTASGTYTIPAGCTSLYVQAWGAAGGGDDFMGFASNLGGAGGYVEGTLTVAPGDVVTVWLGQGGSSGFTTQGAGSYLGTAANGGEGGFNSMGSDPGGGGGLTSVQITGSATQSFVVPAGAGASEFADGMSMSVMTTAGTTTAGYAGAVGSGNQGGGGAGDPGGAGENPGAYGTLPAGLTPYDSIEDPNTFNWVPGGTSNADYSRCQGANSIDAGAGSDFLGVGGDGCVVLRCVAP</sequence>
<dbReference type="PROSITE" id="PS51234">
    <property type="entry name" value="TSP3"/>
    <property type="match status" value="1"/>
</dbReference>
<evidence type="ECO:0000256" key="1">
    <source>
        <dbReference type="ARBA" id="ARBA00022729"/>
    </source>
</evidence>
<keyword evidence="5" id="KW-0812">Transmembrane</keyword>
<dbReference type="SUPFAM" id="SSF103647">
    <property type="entry name" value="TSP type-3 repeat"/>
    <property type="match status" value="2"/>
</dbReference>
<feature type="transmembrane region" description="Helical" evidence="5">
    <location>
        <begin position="137"/>
        <end position="156"/>
    </location>
</feature>
<organism evidence="6 7">
    <name type="scientific">Ostreobium quekettii</name>
    <dbReference type="NCBI Taxonomy" id="121088"/>
    <lineage>
        <taxon>Eukaryota</taxon>
        <taxon>Viridiplantae</taxon>
        <taxon>Chlorophyta</taxon>
        <taxon>core chlorophytes</taxon>
        <taxon>Ulvophyceae</taxon>
        <taxon>TCBD clade</taxon>
        <taxon>Bryopsidales</taxon>
        <taxon>Ostreobineae</taxon>
        <taxon>Ostreobiaceae</taxon>
        <taxon>Ostreobium</taxon>
    </lineage>
</organism>
<feature type="region of interest" description="Disordered" evidence="4">
    <location>
        <begin position="1494"/>
        <end position="1556"/>
    </location>
</feature>
<keyword evidence="2 3" id="KW-0106">Calcium</keyword>
<feature type="region of interest" description="Disordered" evidence="4">
    <location>
        <begin position="680"/>
        <end position="699"/>
    </location>
</feature>
<reference evidence="6" key="1">
    <citation type="submission" date="2020-12" db="EMBL/GenBank/DDBJ databases">
        <authorList>
            <person name="Iha C."/>
        </authorList>
    </citation>
    <scope>NUCLEOTIDE SEQUENCE</scope>
</reference>
<dbReference type="InterPro" id="IPR003367">
    <property type="entry name" value="Thrombospondin_3-like_rpt"/>
</dbReference>
<feature type="transmembrane region" description="Helical" evidence="5">
    <location>
        <begin position="260"/>
        <end position="277"/>
    </location>
</feature>
<comment type="caution">
    <text evidence="6">The sequence shown here is derived from an EMBL/GenBank/DDBJ whole genome shotgun (WGS) entry which is preliminary data.</text>
</comment>
<dbReference type="Proteomes" id="UP000708148">
    <property type="component" value="Unassembled WGS sequence"/>
</dbReference>
<evidence type="ECO:0000256" key="2">
    <source>
        <dbReference type="ARBA" id="ARBA00022837"/>
    </source>
</evidence>
<gene>
    <name evidence="6" type="ORF">OSTQU699_LOCUS4856</name>
</gene>
<feature type="transmembrane region" description="Helical" evidence="5">
    <location>
        <begin position="78"/>
        <end position="102"/>
    </location>
</feature>
<feature type="transmembrane region" description="Helical" evidence="5">
    <location>
        <begin position="315"/>
        <end position="337"/>
    </location>
</feature>
<dbReference type="PANTHER" id="PTHR10199">
    <property type="entry name" value="THROMBOSPONDIN"/>
    <property type="match status" value="1"/>
</dbReference>
<dbReference type="InterPro" id="IPR007163">
    <property type="entry name" value="VCA0040-like"/>
</dbReference>
<feature type="compositionally biased region" description="Polar residues" evidence="4">
    <location>
        <begin position="1520"/>
        <end position="1544"/>
    </location>
</feature>
<name>A0A8S1IXK2_9CHLO</name>
<accession>A0A8S1IXK2</accession>
<dbReference type="GO" id="GO:0007155">
    <property type="term" value="P:cell adhesion"/>
    <property type="evidence" value="ECO:0007669"/>
    <property type="project" value="InterPro"/>
</dbReference>
<dbReference type="PANTHER" id="PTHR10199:SF100">
    <property type="entry name" value="THROMBOSPONDIN, ISOFORM A"/>
    <property type="match status" value="1"/>
</dbReference>
<protein>
    <recommendedName>
        <fullName evidence="8">DUF368 domain-containing protein</fullName>
    </recommendedName>
</protein>
<feature type="transmembrane region" description="Helical" evidence="5">
    <location>
        <begin position="284"/>
        <end position="303"/>
    </location>
</feature>
<feature type="region of interest" description="Disordered" evidence="4">
    <location>
        <begin position="2522"/>
        <end position="2542"/>
    </location>
</feature>
<evidence type="ECO:0000313" key="6">
    <source>
        <dbReference type="EMBL" id="CAD7699497.1"/>
    </source>
</evidence>
<dbReference type="OrthoDB" id="10053231at2759"/>
<proteinExistence type="predicted"/>
<feature type="transmembrane region" description="Helical" evidence="5">
    <location>
        <begin position="108"/>
        <end position="125"/>
    </location>
</feature>
<dbReference type="EMBL" id="CAJHUC010001033">
    <property type="protein sequence ID" value="CAD7699497.1"/>
    <property type="molecule type" value="Genomic_DNA"/>
</dbReference>
<dbReference type="InterPro" id="IPR017897">
    <property type="entry name" value="Thrombospondin_3_rpt"/>
</dbReference>
<feature type="repeat" description="TSP type-3" evidence="3">
    <location>
        <begin position="678"/>
        <end position="713"/>
    </location>
</feature>
<dbReference type="Pfam" id="PF07070">
    <property type="entry name" value="Spo0M"/>
    <property type="match status" value="1"/>
</dbReference>
<evidence type="ECO:0008006" key="8">
    <source>
        <dbReference type="Google" id="ProtNLM"/>
    </source>
</evidence>
<feature type="compositionally biased region" description="Gly residues" evidence="4">
    <location>
        <begin position="2522"/>
        <end position="2535"/>
    </location>
</feature>
<feature type="transmembrane region" description="Helical" evidence="5">
    <location>
        <begin position="12"/>
        <end position="35"/>
    </location>
</feature>
<evidence type="ECO:0000256" key="5">
    <source>
        <dbReference type="SAM" id="Phobius"/>
    </source>
</evidence>
<keyword evidence="5" id="KW-0472">Membrane</keyword>
<keyword evidence="5" id="KW-1133">Transmembrane helix</keyword>
<dbReference type="Gene3D" id="4.10.1080.10">
    <property type="entry name" value="TSP type-3 repeat"/>
    <property type="match status" value="4"/>
</dbReference>
<evidence type="ECO:0000256" key="4">
    <source>
        <dbReference type="SAM" id="MobiDB-lite"/>
    </source>
</evidence>
<dbReference type="InterPro" id="IPR009776">
    <property type="entry name" value="Spore_0_M"/>
</dbReference>
<dbReference type="Pfam" id="PF02412">
    <property type="entry name" value="TSP_3"/>
    <property type="match status" value="8"/>
</dbReference>
<dbReference type="Pfam" id="PF04018">
    <property type="entry name" value="VCA0040-like"/>
    <property type="match status" value="2"/>
</dbReference>